<evidence type="ECO:0000313" key="2">
    <source>
        <dbReference type="EMBL" id="RMY27673.1"/>
    </source>
</evidence>
<dbReference type="AlphaFoldDB" id="A0A3M7AJR1"/>
<feature type="signal peptide" evidence="1">
    <location>
        <begin position="1"/>
        <end position="25"/>
    </location>
</feature>
<protein>
    <submittedName>
        <fullName evidence="2">Uncharacterized protein</fullName>
    </submittedName>
</protein>
<gene>
    <name evidence="2" type="ORF">D0866_09981</name>
</gene>
<comment type="caution">
    <text evidence="2">The sequence shown here is derived from an EMBL/GenBank/DDBJ whole genome shotgun (WGS) entry which is preliminary data.</text>
</comment>
<reference evidence="2 3" key="1">
    <citation type="journal article" date="2018" name="BMC Genomics">
        <title>Genomic evidence for intraspecific hybridization in a clonal and extremely halotolerant yeast.</title>
        <authorList>
            <person name="Gostincar C."/>
            <person name="Stajich J.E."/>
            <person name="Zupancic J."/>
            <person name="Zalar P."/>
            <person name="Gunde-Cimerman N."/>
        </authorList>
    </citation>
    <scope>NUCLEOTIDE SEQUENCE [LARGE SCALE GENOMIC DNA]</scope>
    <source>
        <strain evidence="2 3">EXF-6651</strain>
    </source>
</reference>
<evidence type="ECO:0000313" key="3">
    <source>
        <dbReference type="Proteomes" id="UP000276864"/>
    </source>
</evidence>
<accession>A0A3M7AJR1</accession>
<sequence>MNWTRTSVLLHMMFMCTMMTSASHAECVHGMFRVNLKSPYYTISYLESNSEWTDWAIWGAGPLLGPAYIEKIEPGEGTLVESVCQYAFVLTTGQAWSSIQCGSSFLSRTLNRPTISSVLASPTGDKRFE</sequence>
<dbReference type="Proteomes" id="UP000276864">
    <property type="component" value="Unassembled WGS sequence"/>
</dbReference>
<name>A0A3M7AJR1_HORWE</name>
<feature type="chain" id="PRO_5018085063" evidence="1">
    <location>
        <begin position="26"/>
        <end position="129"/>
    </location>
</feature>
<keyword evidence="1" id="KW-0732">Signal</keyword>
<proteinExistence type="predicted"/>
<evidence type="ECO:0000256" key="1">
    <source>
        <dbReference type="SAM" id="SignalP"/>
    </source>
</evidence>
<dbReference type="EMBL" id="QWIM01001217">
    <property type="protein sequence ID" value="RMY27673.1"/>
    <property type="molecule type" value="Genomic_DNA"/>
</dbReference>
<organism evidence="2 3">
    <name type="scientific">Hortaea werneckii</name>
    <name type="common">Black yeast</name>
    <name type="synonym">Cladosporium werneckii</name>
    <dbReference type="NCBI Taxonomy" id="91943"/>
    <lineage>
        <taxon>Eukaryota</taxon>
        <taxon>Fungi</taxon>
        <taxon>Dikarya</taxon>
        <taxon>Ascomycota</taxon>
        <taxon>Pezizomycotina</taxon>
        <taxon>Dothideomycetes</taxon>
        <taxon>Dothideomycetidae</taxon>
        <taxon>Mycosphaerellales</taxon>
        <taxon>Teratosphaeriaceae</taxon>
        <taxon>Hortaea</taxon>
    </lineage>
</organism>